<dbReference type="Proteomes" id="UP001358417">
    <property type="component" value="Unassembled WGS sequence"/>
</dbReference>
<dbReference type="Gene3D" id="3.40.50.720">
    <property type="entry name" value="NAD(P)-binding Rossmann-like Domain"/>
    <property type="match status" value="1"/>
</dbReference>
<dbReference type="Pfam" id="PF00106">
    <property type="entry name" value="adh_short"/>
    <property type="match status" value="1"/>
</dbReference>
<reference evidence="2 3" key="1">
    <citation type="submission" date="2023-08" db="EMBL/GenBank/DDBJ databases">
        <title>Black Yeasts Isolated from many extreme environments.</title>
        <authorList>
            <person name="Coleine C."/>
            <person name="Stajich J.E."/>
            <person name="Selbmann L."/>
        </authorList>
    </citation>
    <scope>NUCLEOTIDE SEQUENCE [LARGE SCALE GENOMIC DNA]</scope>
    <source>
        <strain evidence="2 3">CCFEE 5792</strain>
    </source>
</reference>
<dbReference type="AlphaFoldDB" id="A0AAV9NEU1"/>
<gene>
    <name evidence="2" type="ORF">LTR84_001687</name>
</gene>
<proteinExistence type="predicted"/>
<dbReference type="PRINTS" id="PR00081">
    <property type="entry name" value="GDHRDH"/>
</dbReference>
<dbReference type="PANTHER" id="PTHR43157">
    <property type="entry name" value="PHOSPHATIDYLINOSITOL-GLYCAN BIOSYNTHESIS CLASS F PROTEIN-RELATED"/>
    <property type="match status" value="1"/>
</dbReference>
<dbReference type="SUPFAM" id="SSF51735">
    <property type="entry name" value="NAD(P)-binding Rossmann-fold domains"/>
    <property type="match status" value="1"/>
</dbReference>
<evidence type="ECO:0000313" key="3">
    <source>
        <dbReference type="Proteomes" id="UP001358417"/>
    </source>
</evidence>
<dbReference type="GO" id="GO:0016491">
    <property type="term" value="F:oxidoreductase activity"/>
    <property type="evidence" value="ECO:0007669"/>
    <property type="project" value="UniProtKB-KW"/>
</dbReference>
<organism evidence="2 3">
    <name type="scientific">Exophiala bonariae</name>
    <dbReference type="NCBI Taxonomy" id="1690606"/>
    <lineage>
        <taxon>Eukaryota</taxon>
        <taxon>Fungi</taxon>
        <taxon>Dikarya</taxon>
        <taxon>Ascomycota</taxon>
        <taxon>Pezizomycotina</taxon>
        <taxon>Eurotiomycetes</taxon>
        <taxon>Chaetothyriomycetidae</taxon>
        <taxon>Chaetothyriales</taxon>
        <taxon>Herpotrichiellaceae</taxon>
        <taxon>Exophiala</taxon>
    </lineage>
</organism>
<keyword evidence="3" id="KW-1185">Reference proteome</keyword>
<comment type="caution">
    <text evidence="2">The sequence shown here is derived from an EMBL/GenBank/DDBJ whole genome shotgun (WGS) entry which is preliminary data.</text>
</comment>
<dbReference type="InterPro" id="IPR002347">
    <property type="entry name" value="SDR_fam"/>
</dbReference>
<protein>
    <submittedName>
        <fullName evidence="2">Uncharacterized protein</fullName>
    </submittedName>
</protein>
<dbReference type="EMBL" id="JAVRRD010000011">
    <property type="protein sequence ID" value="KAK5053726.1"/>
    <property type="molecule type" value="Genomic_DNA"/>
</dbReference>
<name>A0AAV9NEU1_9EURO</name>
<dbReference type="InterPro" id="IPR036291">
    <property type="entry name" value="NAD(P)-bd_dom_sf"/>
</dbReference>
<dbReference type="GeneID" id="89969903"/>
<keyword evidence="1" id="KW-0560">Oxidoreductase</keyword>
<evidence type="ECO:0000256" key="1">
    <source>
        <dbReference type="ARBA" id="ARBA00023002"/>
    </source>
</evidence>
<evidence type="ECO:0000313" key="2">
    <source>
        <dbReference type="EMBL" id="KAK5053726.1"/>
    </source>
</evidence>
<sequence>MASIQEIAASVFTPAWIAGQRKDLPILASSSTCTGGIYIVTGANVGLGFETAKHLVTFGAAKVIIAVRNTSAGEAAKAKIESETLKTGVLDVWAIDLSSFASVQAFAKRASDELERVDAVVENAAVALDEWSVSEGHERTITVNVLGTLLLGILLFPVLVESGKQFGIAPRLVFTASEASWTVKKEWEEIQDAPLKKLDEQTGDAQQMLRRYALSKLIQTLTIRHLASVLPVAQTGVIINYVNPGVCKTELSRNYKGDYRSFADYCFSEYGRTAEMGSRTILHGVVAGKDSHGCYLSACEIREQEVPGWVTDEEGQKGQNRVWDDVIGVLDAVVPGCLDKLL</sequence>
<dbReference type="PANTHER" id="PTHR43157:SF61">
    <property type="entry name" value="DEHYDROGENASE_REDUCTASE FAMILY PROTEIN, PUTATIVE (AFU_ORTHOLOGUE AFUA_3G01250)-RELATED"/>
    <property type="match status" value="1"/>
</dbReference>
<dbReference type="RefSeq" id="XP_064706851.1">
    <property type="nucleotide sequence ID" value="XM_064845306.1"/>
</dbReference>
<accession>A0AAV9NEU1</accession>